<gene>
    <name evidence="8" type="ORF">soil367_16165</name>
</gene>
<evidence type="ECO:0000313" key="8">
    <source>
        <dbReference type="EMBL" id="QCF27997.1"/>
    </source>
</evidence>
<dbReference type="AlphaFoldDB" id="A0A4P7XNJ9"/>
<dbReference type="InterPro" id="IPR008168">
    <property type="entry name" value="Cyt_C_IC"/>
</dbReference>
<dbReference type="Proteomes" id="UP000298049">
    <property type="component" value="Chromosome"/>
</dbReference>
<dbReference type="Pfam" id="PF00034">
    <property type="entry name" value="Cytochrom_C"/>
    <property type="match status" value="1"/>
</dbReference>
<dbReference type="OrthoDB" id="9796421at2"/>
<dbReference type="EMBL" id="CP031093">
    <property type="protein sequence ID" value="QCF27997.1"/>
    <property type="molecule type" value="Genomic_DNA"/>
</dbReference>
<dbReference type="InterPro" id="IPR050597">
    <property type="entry name" value="Cytochrome_c_Oxidase_Subunit"/>
</dbReference>
<dbReference type="SUPFAM" id="SSF46626">
    <property type="entry name" value="Cytochrome c"/>
    <property type="match status" value="1"/>
</dbReference>
<keyword evidence="9" id="KW-1185">Reference proteome</keyword>
<sequence length="100" mass="10669">MFALVSMTLPATLQADGDIEAGKEKAGPCVVCHGKDGRAAIEAYPHIGGQHEAYLVYALKAYKENLRRGGQAAIMQGMAANLSEQDIADLAAYFASLERK</sequence>
<dbReference type="PANTHER" id="PTHR33751:SF9">
    <property type="entry name" value="CYTOCHROME C4"/>
    <property type="match status" value="1"/>
</dbReference>
<evidence type="ECO:0000256" key="1">
    <source>
        <dbReference type="ARBA" id="ARBA00022448"/>
    </source>
</evidence>
<evidence type="ECO:0000256" key="5">
    <source>
        <dbReference type="ARBA" id="ARBA00023004"/>
    </source>
</evidence>
<dbReference type="PROSITE" id="PS51007">
    <property type="entry name" value="CYTC"/>
    <property type="match status" value="1"/>
</dbReference>
<dbReference type="PRINTS" id="PR00605">
    <property type="entry name" value="CYTCHROMECIC"/>
</dbReference>
<dbReference type="GO" id="GO:0009055">
    <property type="term" value="F:electron transfer activity"/>
    <property type="evidence" value="ECO:0007669"/>
    <property type="project" value="InterPro"/>
</dbReference>
<evidence type="ECO:0000313" key="9">
    <source>
        <dbReference type="Proteomes" id="UP000298049"/>
    </source>
</evidence>
<name>A0A4P7XNJ9_9ALTE</name>
<dbReference type="GO" id="GO:0005506">
    <property type="term" value="F:iron ion binding"/>
    <property type="evidence" value="ECO:0007669"/>
    <property type="project" value="InterPro"/>
</dbReference>
<dbReference type="InterPro" id="IPR036909">
    <property type="entry name" value="Cyt_c-like_dom_sf"/>
</dbReference>
<keyword evidence="3 6" id="KW-0479">Metal-binding</keyword>
<dbReference type="PANTHER" id="PTHR33751">
    <property type="entry name" value="CBB3-TYPE CYTOCHROME C OXIDASE SUBUNIT FIXP"/>
    <property type="match status" value="1"/>
</dbReference>
<keyword evidence="2 6" id="KW-0349">Heme</keyword>
<dbReference type="InterPro" id="IPR009056">
    <property type="entry name" value="Cyt_c-like_dom"/>
</dbReference>
<reference evidence="8 9" key="1">
    <citation type="submission" date="2018-07" db="EMBL/GenBank/DDBJ databases">
        <title>Marsedoiliclastica nanhaica gen. nov. sp. nov., a novel marine hydrocarbonoclastic bacterium isolated from an in-situ enriched hydrocarbon-degrading consortium in deep-sea sediment.</title>
        <authorList>
            <person name="Dong C."/>
            <person name="Ma T."/>
            <person name="Liu R."/>
            <person name="Shao Z."/>
        </authorList>
    </citation>
    <scope>NUCLEOTIDE SEQUENCE [LARGE SCALE GENOMIC DNA]</scope>
    <source>
        <strain evidence="9">soil36-7</strain>
    </source>
</reference>
<keyword evidence="5 6" id="KW-0408">Iron</keyword>
<protein>
    <submittedName>
        <fullName evidence="8">Cytochrome c</fullName>
    </submittedName>
</protein>
<evidence type="ECO:0000256" key="3">
    <source>
        <dbReference type="ARBA" id="ARBA00022723"/>
    </source>
</evidence>
<dbReference type="Gene3D" id="1.10.760.10">
    <property type="entry name" value="Cytochrome c-like domain"/>
    <property type="match status" value="1"/>
</dbReference>
<organism evidence="8 9">
    <name type="scientific">Hydrocarboniclastica marina</name>
    <dbReference type="NCBI Taxonomy" id="2259620"/>
    <lineage>
        <taxon>Bacteria</taxon>
        <taxon>Pseudomonadati</taxon>
        <taxon>Pseudomonadota</taxon>
        <taxon>Gammaproteobacteria</taxon>
        <taxon>Alteromonadales</taxon>
        <taxon>Alteromonadaceae</taxon>
        <taxon>Hydrocarboniclastica</taxon>
    </lineage>
</organism>
<evidence type="ECO:0000259" key="7">
    <source>
        <dbReference type="PROSITE" id="PS51007"/>
    </source>
</evidence>
<keyword evidence="1" id="KW-0813">Transport</keyword>
<accession>A0A4P7XNJ9</accession>
<dbReference type="GO" id="GO:0020037">
    <property type="term" value="F:heme binding"/>
    <property type="evidence" value="ECO:0007669"/>
    <property type="project" value="InterPro"/>
</dbReference>
<dbReference type="KEGG" id="hmi:soil367_16165"/>
<evidence type="ECO:0000256" key="2">
    <source>
        <dbReference type="ARBA" id="ARBA00022617"/>
    </source>
</evidence>
<evidence type="ECO:0000256" key="6">
    <source>
        <dbReference type="PROSITE-ProRule" id="PRU00433"/>
    </source>
</evidence>
<evidence type="ECO:0000256" key="4">
    <source>
        <dbReference type="ARBA" id="ARBA00022982"/>
    </source>
</evidence>
<feature type="domain" description="Cytochrome c" evidence="7">
    <location>
        <begin position="17"/>
        <end position="98"/>
    </location>
</feature>
<keyword evidence="4" id="KW-0249">Electron transport</keyword>
<proteinExistence type="predicted"/>